<gene>
    <name evidence="1" type="ORF">QCA50_015361</name>
</gene>
<dbReference type="AlphaFoldDB" id="A0AAW0FWE7"/>
<dbReference type="GO" id="GO:0009306">
    <property type="term" value="P:protein secretion"/>
    <property type="evidence" value="ECO:0007669"/>
    <property type="project" value="TreeGrafter"/>
</dbReference>
<evidence type="ECO:0008006" key="3">
    <source>
        <dbReference type="Google" id="ProtNLM"/>
    </source>
</evidence>
<name>A0AAW0FWE7_9APHY</name>
<dbReference type="Pfam" id="PF05742">
    <property type="entry name" value="TANGO2"/>
    <property type="match status" value="1"/>
</dbReference>
<keyword evidence="2" id="KW-1185">Reference proteome</keyword>
<comment type="caution">
    <text evidence="1">The sequence shown here is derived from an EMBL/GenBank/DDBJ whole genome shotgun (WGS) entry which is preliminary data.</text>
</comment>
<dbReference type="Proteomes" id="UP001385951">
    <property type="component" value="Unassembled WGS sequence"/>
</dbReference>
<organism evidence="1 2">
    <name type="scientific">Cerrena zonata</name>
    <dbReference type="NCBI Taxonomy" id="2478898"/>
    <lineage>
        <taxon>Eukaryota</taxon>
        <taxon>Fungi</taxon>
        <taxon>Dikarya</taxon>
        <taxon>Basidiomycota</taxon>
        <taxon>Agaricomycotina</taxon>
        <taxon>Agaricomycetes</taxon>
        <taxon>Polyporales</taxon>
        <taxon>Cerrenaceae</taxon>
        <taxon>Cerrena</taxon>
    </lineage>
</organism>
<reference evidence="1 2" key="1">
    <citation type="submission" date="2022-09" db="EMBL/GenBank/DDBJ databases">
        <authorList>
            <person name="Palmer J.M."/>
        </authorList>
    </citation>
    <scope>NUCLEOTIDE SEQUENCE [LARGE SCALE GENOMIC DNA]</scope>
    <source>
        <strain evidence="1 2">DSM 7382</strain>
    </source>
</reference>
<dbReference type="InterPro" id="IPR008551">
    <property type="entry name" value="TANGO2"/>
</dbReference>
<dbReference type="EMBL" id="JASBNA010000040">
    <property type="protein sequence ID" value="KAK7681627.1"/>
    <property type="molecule type" value="Genomic_DNA"/>
</dbReference>
<accession>A0AAW0FWE7</accession>
<dbReference type="PANTHER" id="PTHR17985:SF8">
    <property type="entry name" value="TRANSPORT AND GOLGI ORGANIZATION PROTEIN 2 HOMOLOG"/>
    <property type="match status" value="1"/>
</dbReference>
<protein>
    <recommendedName>
        <fullName evidence="3">DUF833-domain-containing protein</fullName>
    </recommendedName>
</protein>
<dbReference type="GO" id="GO:0007030">
    <property type="term" value="P:Golgi organization"/>
    <property type="evidence" value="ECO:0007669"/>
    <property type="project" value="TreeGrafter"/>
</dbReference>
<evidence type="ECO:0000313" key="1">
    <source>
        <dbReference type="EMBL" id="KAK7681627.1"/>
    </source>
</evidence>
<dbReference type="GO" id="GO:0005794">
    <property type="term" value="C:Golgi apparatus"/>
    <property type="evidence" value="ECO:0007669"/>
    <property type="project" value="TreeGrafter"/>
</dbReference>
<proteinExistence type="predicted"/>
<dbReference type="PANTHER" id="PTHR17985">
    <property type="entry name" value="SER/THR-RICH PROTEIN T10 IN DGCR REGION"/>
    <property type="match status" value="1"/>
</dbReference>
<evidence type="ECO:0000313" key="2">
    <source>
        <dbReference type="Proteomes" id="UP001385951"/>
    </source>
</evidence>
<sequence length="306" mass="33560">MCVGFWSLEHPQYALILCSNRDEYLSRPTAPAHFHSFGNIGPDTESEKTILSGRDLRAGGTWLGVGLDGKTALLTNITEEAGQYGSSRGQLVSSFLLPSPPPSQSLLADHMARTVAENIPYAGFNLLLLSPKWSGEGEAQPKLSFEGAHVTNHGGGGNIVARSLTDAERHHGGLSNGIEGKGADEWPKVKQGLNLFSDVLDSITAELDELELAEQLFQLLTWKSDSPPRERGELRNTIHIEPLTIGVQSPDTPPDYYGTRLSTVILVGRDGRTLFIERDIWTLDAENKLTRGDAKHQRAFRFHLRA</sequence>